<dbReference type="AlphaFoldDB" id="C0NM63"/>
<proteinExistence type="predicted"/>
<protein>
    <submittedName>
        <fullName evidence="2">Uncharacterized protein</fullName>
    </submittedName>
</protein>
<dbReference type="VEuPathDB" id="FungiDB:I7I50_11145"/>
<dbReference type="RefSeq" id="XP_045288195.1">
    <property type="nucleotide sequence ID" value="XM_045431642.1"/>
</dbReference>
<keyword evidence="3" id="KW-1185">Reference proteome</keyword>
<sequence>MYGVNTPIVTFACRLQGKCTYRPSNLHYTETIPSSHLSTGGFIYIPSKDIYMSKRQPFDILPSLAGSAKEMAVRGRQPPILLQVTTKQGVLFTFPQILLVHVEYIYCAGDVLRLKEDNFVLFYPPLACSVNRLPRLAVADGGWWKKSSHNRSWNGQGTPICGRGHERQFNCFFVSVNQPRSSPQISINPLLQDVRGSQAEIDDLKVRLRKAEGDDYKTTTSTGATPPSHGTATRTADAQLGRRITQVA</sequence>
<name>C0NM63_AJECG</name>
<dbReference type="EMBL" id="GG663367">
    <property type="protein sequence ID" value="EEH07714.1"/>
    <property type="molecule type" value="Genomic_DNA"/>
</dbReference>
<dbReference type="HOGENOM" id="CLU_1119899_0_0_1"/>
<feature type="compositionally biased region" description="Polar residues" evidence="1">
    <location>
        <begin position="218"/>
        <end position="236"/>
    </location>
</feature>
<gene>
    <name evidence="2" type="ORF">HCBG_04593</name>
</gene>
<evidence type="ECO:0000313" key="3">
    <source>
        <dbReference type="Proteomes" id="UP000001631"/>
    </source>
</evidence>
<evidence type="ECO:0000313" key="2">
    <source>
        <dbReference type="EMBL" id="EEH07714.1"/>
    </source>
</evidence>
<reference evidence="2" key="1">
    <citation type="submission" date="2009-02" db="EMBL/GenBank/DDBJ databases">
        <title>The Genome Sequence of Ajellomyces capsulatus strain G186AR.</title>
        <authorList>
            <consortium name="The Broad Institute Genome Sequencing Platform"/>
            <person name="Champion M."/>
            <person name="Cuomo C."/>
            <person name="Ma L.-J."/>
            <person name="Henn M.R."/>
            <person name="Sil A."/>
            <person name="Goldman B."/>
            <person name="Young S.K."/>
            <person name="Kodira C.D."/>
            <person name="Zeng Q."/>
            <person name="Koehrsen M."/>
            <person name="Alvarado L."/>
            <person name="Berlin A."/>
            <person name="Borenstein D."/>
            <person name="Chen Z."/>
            <person name="Engels R."/>
            <person name="Freedman E."/>
            <person name="Gellesch M."/>
            <person name="Goldberg J."/>
            <person name="Griggs A."/>
            <person name="Gujja S."/>
            <person name="Heiman D."/>
            <person name="Hepburn T."/>
            <person name="Howarth C."/>
            <person name="Jen D."/>
            <person name="Larson L."/>
            <person name="Lewis B."/>
            <person name="Mehta T."/>
            <person name="Park D."/>
            <person name="Pearson M."/>
            <person name="Roberts A."/>
            <person name="Saif S."/>
            <person name="Shea T."/>
            <person name="Shenoy N."/>
            <person name="Sisk P."/>
            <person name="Stolte C."/>
            <person name="Sykes S."/>
            <person name="Walk T."/>
            <person name="White J."/>
            <person name="Yandava C."/>
            <person name="Klein B."/>
            <person name="McEwen J.G."/>
            <person name="Puccia R."/>
            <person name="Goldman G.H."/>
            <person name="Felipe M.S."/>
            <person name="Nino-Vega G."/>
            <person name="San-Blas G."/>
            <person name="Taylor J."/>
            <person name="Mendoza L."/>
            <person name="Galagan J."/>
            <person name="Nusbaum C."/>
            <person name="Birren B."/>
        </authorList>
    </citation>
    <scope>NUCLEOTIDE SEQUENCE</scope>
    <source>
        <strain evidence="2">G186AR</strain>
    </source>
</reference>
<accession>C0NM63</accession>
<organism evidence="2 3">
    <name type="scientific">Ajellomyces capsulatus (strain G186AR / H82 / ATCC MYA-2454 / RMSCC 2432)</name>
    <name type="common">Darling's disease fungus</name>
    <name type="synonym">Histoplasma capsulatum</name>
    <dbReference type="NCBI Taxonomy" id="447093"/>
    <lineage>
        <taxon>Eukaryota</taxon>
        <taxon>Fungi</taxon>
        <taxon>Dikarya</taxon>
        <taxon>Ascomycota</taxon>
        <taxon>Pezizomycotina</taxon>
        <taxon>Eurotiomycetes</taxon>
        <taxon>Eurotiomycetidae</taxon>
        <taxon>Onygenales</taxon>
        <taxon>Ajellomycetaceae</taxon>
        <taxon>Histoplasma</taxon>
    </lineage>
</organism>
<dbReference type="Proteomes" id="UP000001631">
    <property type="component" value="Unassembled WGS sequence"/>
</dbReference>
<feature type="region of interest" description="Disordered" evidence="1">
    <location>
        <begin position="215"/>
        <end position="240"/>
    </location>
</feature>
<evidence type="ECO:0000256" key="1">
    <source>
        <dbReference type="SAM" id="MobiDB-lite"/>
    </source>
</evidence>
<dbReference type="GeneID" id="69037609"/>
<dbReference type="InParanoid" id="C0NM63"/>